<comment type="caution">
    <text evidence="2">The sequence shown here is derived from an EMBL/GenBank/DDBJ whole genome shotgun (WGS) entry which is preliminary data.</text>
</comment>
<dbReference type="Proteomes" id="UP001370590">
    <property type="component" value="Unassembled WGS sequence"/>
</dbReference>
<keyword evidence="3" id="KW-1185">Reference proteome</keyword>
<dbReference type="SUPFAM" id="SSF51905">
    <property type="entry name" value="FAD/NAD(P)-binding domain"/>
    <property type="match status" value="1"/>
</dbReference>
<dbReference type="EMBL" id="JAWMWH010000001">
    <property type="protein sequence ID" value="MEJ6399713.1"/>
    <property type="molecule type" value="Genomic_DNA"/>
</dbReference>
<dbReference type="PANTHER" id="PTHR40254:SF1">
    <property type="entry name" value="BLR0577 PROTEIN"/>
    <property type="match status" value="1"/>
</dbReference>
<evidence type="ECO:0000313" key="3">
    <source>
        <dbReference type="Proteomes" id="UP001370590"/>
    </source>
</evidence>
<dbReference type="RefSeq" id="WP_339959556.1">
    <property type="nucleotide sequence ID" value="NZ_JAWMWH010000001.1"/>
</dbReference>
<dbReference type="PANTHER" id="PTHR40254">
    <property type="entry name" value="BLR0577 PROTEIN"/>
    <property type="match status" value="1"/>
</dbReference>
<dbReference type="Pfam" id="PF13454">
    <property type="entry name" value="NAD_binding_9"/>
    <property type="match status" value="1"/>
</dbReference>
<evidence type="ECO:0000259" key="1">
    <source>
        <dbReference type="Pfam" id="PF13454"/>
    </source>
</evidence>
<evidence type="ECO:0000313" key="2">
    <source>
        <dbReference type="EMBL" id="MEJ6399713.1"/>
    </source>
</evidence>
<name>A0ABU8SIH9_9LACO</name>
<organism evidence="2 3">
    <name type="scientific">Nicoliella lavandulae</name>
    <dbReference type="NCBI Taxonomy" id="3082954"/>
    <lineage>
        <taxon>Bacteria</taxon>
        <taxon>Bacillati</taxon>
        <taxon>Bacillota</taxon>
        <taxon>Bacilli</taxon>
        <taxon>Lactobacillales</taxon>
        <taxon>Lactobacillaceae</taxon>
        <taxon>Nicoliella</taxon>
    </lineage>
</organism>
<dbReference type="InterPro" id="IPR052189">
    <property type="entry name" value="L-asp_N-monooxygenase_NS-form"/>
</dbReference>
<accession>A0ABU8SIH9</accession>
<protein>
    <submittedName>
        <fullName evidence="2">FAD/NAD(P)-binding protein</fullName>
    </submittedName>
</protein>
<dbReference type="InterPro" id="IPR038732">
    <property type="entry name" value="HpyO/CreE_NAD-binding"/>
</dbReference>
<gene>
    <name evidence="2" type="ORF">R4146_00735</name>
</gene>
<proteinExistence type="predicted"/>
<dbReference type="InterPro" id="IPR036188">
    <property type="entry name" value="FAD/NAD-bd_sf"/>
</dbReference>
<sequence length="609" mass="67545">MNIGIIGGGPRGLITLSHLVQNFQASSSSELTIDIFDPYPAGGQVWRVDQPIELIMNTIASDITLFDHRHQVGPSLSDWANHLAPQYIQSRHLDARLEQLARQLTPNGYAPRALVGAYAQWFYDQLIANLPTGVNVNYHLSVVNNITKNGDQWTIKTDDEAVKADQVVFTINASAHQRTTSEQSLHKYADEHHLYYQAPAYPGDIANYHFAPHQNVIIRGLGMSFFDEIIKLTVGQGGQFKTDEHGQLKYLPSGNEPHLFAGSRRGVPYYPKAVVNDDYQFTSHFVTDEQVAKLKNDGHITVNQFQQLMRHEIELTYYQLILKQHHPEVDVQQFTTEFVNNPDAAVDNAPFQPNELLRWPQLLNPVAGTPITTTADYQQTLLNWLKAVASDATAGLGKGPLATALTTFKEVRATFRKVIGDHDFTNDDYVENFLTGFKANSQLLSNGAPAIRFHQLIALMNAGIVTILGPQMNVIGANQHFVAMSKFYPKEPVIADALIEARIPKLNLAADTGSLTKQLVNEQTIQPAAFKLSDGKTVQINAIQINATDQAVNSTGQVDNGLIVFSTMTEGIHWLTTVFPMMGLDDNHESAEQISRQLLSLPSSQSDSM</sequence>
<feature type="domain" description="FAD-dependent urate hydroxylase HpyO/Asp monooxygenase CreE-like FAD/NAD(P)-binding" evidence="1">
    <location>
        <begin position="5"/>
        <end position="170"/>
    </location>
</feature>
<reference evidence="2 3" key="1">
    <citation type="submission" date="2023-10" db="EMBL/GenBank/DDBJ databases">
        <title>Nicoliella lavandulae sp. nov. isolated from Lavandula angustifolia flowers.</title>
        <authorList>
            <person name="Alcantara C."/>
            <person name="Zuniga M."/>
            <person name="Landete J.M."/>
            <person name="Monedero V."/>
        </authorList>
    </citation>
    <scope>NUCLEOTIDE SEQUENCE [LARGE SCALE GENOMIC DNA]</scope>
    <source>
        <strain evidence="2 3">Es01</strain>
    </source>
</reference>